<dbReference type="RefSeq" id="WP_013603622.1">
    <property type="nucleotide sequence ID" value="NC_015151.1"/>
</dbReference>
<dbReference type="OrthoDB" id="43754at2157"/>
<keyword evidence="3" id="KW-1185">Reference proteome</keyword>
<dbReference type="InterPro" id="IPR016181">
    <property type="entry name" value="Acyl_CoA_acyltransferase"/>
</dbReference>
<evidence type="ECO:0000259" key="1">
    <source>
        <dbReference type="PROSITE" id="PS51186"/>
    </source>
</evidence>
<accession>F0QTB7</accession>
<gene>
    <name evidence="2" type="ordered locus">VMUT_0244</name>
</gene>
<dbReference type="Pfam" id="PF00583">
    <property type="entry name" value="Acetyltransf_1"/>
    <property type="match status" value="1"/>
</dbReference>
<dbReference type="GeneID" id="10290006"/>
<dbReference type="HOGENOM" id="CLU_1154409_0_0_2"/>
<feature type="domain" description="N-acetyltransferase" evidence="1">
    <location>
        <begin position="4"/>
        <end position="149"/>
    </location>
</feature>
<dbReference type="AlphaFoldDB" id="F0QTB7"/>
<dbReference type="GO" id="GO:0016747">
    <property type="term" value="F:acyltransferase activity, transferring groups other than amino-acyl groups"/>
    <property type="evidence" value="ECO:0007669"/>
    <property type="project" value="InterPro"/>
</dbReference>
<evidence type="ECO:0000313" key="3">
    <source>
        <dbReference type="Proteomes" id="UP000007485"/>
    </source>
</evidence>
<protein>
    <submittedName>
        <fullName evidence="2">GCN5-related N-acetyltransferase</fullName>
    </submittedName>
</protein>
<dbReference type="InterPro" id="IPR000182">
    <property type="entry name" value="GNAT_dom"/>
</dbReference>
<dbReference type="KEGG" id="vmo:VMUT_0244"/>
<dbReference type="PANTHER" id="PTHR43072">
    <property type="entry name" value="N-ACETYLTRANSFERASE"/>
    <property type="match status" value="1"/>
</dbReference>
<reference evidence="2 3" key="1">
    <citation type="journal article" date="2011" name="J. Bacteriol.">
        <title>Complete genome sequence of 'Vulcanisaeta moutnovskia' strain 768-28, a novel member of the hyperthermophilic crenarchaeal genus vulcanisaeta.</title>
        <authorList>
            <person name="Gumerov V.M."/>
            <person name="Mardanov A.V."/>
            <person name="Beletsky A.V."/>
            <person name="Prokofeva M.I."/>
            <person name="Bonch-Osmolovskaya E.A."/>
            <person name="Ravin N.V."/>
            <person name="Skryabin K.G."/>
        </authorList>
    </citation>
    <scope>NUCLEOTIDE SEQUENCE [LARGE SCALE GENOMIC DNA]</scope>
    <source>
        <strain evidence="2 3">768-28</strain>
    </source>
</reference>
<evidence type="ECO:0000313" key="2">
    <source>
        <dbReference type="EMBL" id="ADY00459.1"/>
    </source>
</evidence>
<dbReference type="EMBL" id="CP002529">
    <property type="protein sequence ID" value="ADY00459.1"/>
    <property type="molecule type" value="Genomic_DNA"/>
</dbReference>
<sequence length="240" mass="27055">MNELTIRKASSSDAEQVIGFTRNTFQWGDYIPSVINEWINEGTAYVAIIKDRIVGVVNMVLIRETSTAWLEGIRIHPSYRRMGIGKALTEYVLNEAVKNGIRYAMLMIADWNEPSRCLAKSLGFHEVLTLFTGVARPSQVSIVRGEAIREVIREALKRTNGYFCTTRRHWLCTRAIEDFVMTMIDEVYVGRGIGLGEFSIGPPTTPIKTEVLATEGGDFENYYGKFIVYEKELGQAQAKA</sequence>
<dbReference type="Gene3D" id="3.40.630.30">
    <property type="match status" value="1"/>
</dbReference>
<name>F0QTB7_VULM7</name>
<dbReference type="STRING" id="985053.VMUT_0244"/>
<dbReference type="PANTHER" id="PTHR43072:SF60">
    <property type="entry name" value="L-2,4-DIAMINOBUTYRIC ACID ACETYLTRANSFERASE"/>
    <property type="match status" value="1"/>
</dbReference>
<dbReference type="eggNOG" id="arCOG00845">
    <property type="taxonomic scope" value="Archaea"/>
</dbReference>
<dbReference type="PROSITE" id="PS51186">
    <property type="entry name" value="GNAT"/>
    <property type="match status" value="1"/>
</dbReference>
<dbReference type="Proteomes" id="UP000007485">
    <property type="component" value="Chromosome"/>
</dbReference>
<proteinExistence type="predicted"/>
<dbReference type="CDD" id="cd04301">
    <property type="entry name" value="NAT_SF"/>
    <property type="match status" value="1"/>
</dbReference>
<dbReference type="SUPFAM" id="SSF55729">
    <property type="entry name" value="Acyl-CoA N-acyltransferases (Nat)"/>
    <property type="match status" value="1"/>
</dbReference>
<organism evidence="2 3">
    <name type="scientific">Vulcanisaeta moutnovskia (strain 768-28)</name>
    <dbReference type="NCBI Taxonomy" id="985053"/>
    <lineage>
        <taxon>Archaea</taxon>
        <taxon>Thermoproteota</taxon>
        <taxon>Thermoprotei</taxon>
        <taxon>Thermoproteales</taxon>
        <taxon>Thermoproteaceae</taxon>
        <taxon>Vulcanisaeta</taxon>
    </lineage>
</organism>